<dbReference type="AlphaFoldDB" id="A0A0C9ZVJ4"/>
<keyword evidence="3" id="KW-1185">Reference proteome</keyword>
<gene>
    <name evidence="2" type="ORF">PISMIDRAFT_679155</name>
</gene>
<keyword evidence="1" id="KW-0812">Transmembrane</keyword>
<sequence>MVEGSMDVMCPCDDSRTAIALPKVITPFLPPSFLALVLIFVFLPSGHLPTTPALPQARNDLLLLLRERILW</sequence>
<proteinExistence type="predicted"/>
<organism evidence="2 3">
    <name type="scientific">Pisolithus microcarpus 441</name>
    <dbReference type="NCBI Taxonomy" id="765257"/>
    <lineage>
        <taxon>Eukaryota</taxon>
        <taxon>Fungi</taxon>
        <taxon>Dikarya</taxon>
        <taxon>Basidiomycota</taxon>
        <taxon>Agaricomycotina</taxon>
        <taxon>Agaricomycetes</taxon>
        <taxon>Agaricomycetidae</taxon>
        <taxon>Boletales</taxon>
        <taxon>Sclerodermatineae</taxon>
        <taxon>Pisolithaceae</taxon>
        <taxon>Pisolithus</taxon>
    </lineage>
</organism>
<accession>A0A0C9ZVJ4</accession>
<protein>
    <submittedName>
        <fullName evidence="2">Unplaced genomic scaffold scaffold_40, whole genome shotgun sequence</fullName>
    </submittedName>
</protein>
<keyword evidence="1" id="KW-1133">Transmembrane helix</keyword>
<evidence type="ECO:0000313" key="3">
    <source>
        <dbReference type="Proteomes" id="UP000054018"/>
    </source>
</evidence>
<dbReference type="Proteomes" id="UP000054018">
    <property type="component" value="Unassembled WGS sequence"/>
</dbReference>
<dbReference type="HOGENOM" id="CLU_2741001_0_0_1"/>
<name>A0A0C9ZVJ4_9AGAM</name>
<feature type="transmembrane region" description="Helical" evidence="1">
    <location>
        <begin position="24"/>
        <end position="43"/>
    </location>
</feature>
<evidence type="ECO:0000256" key="1">
    <source>
        <dbReference type="SAM" id="Phobius"/>
    </source>
</evidence>
<keyword evidence="1" id="KW-0472">Membrane</keyword>
<reference evidence="3" key="2">
    <citation type="submission" date="2015-01" db="EMBL/GenBank/DDBJ databases">
        <title>Evolutionary Origins and Diversification of the Mycorrhizal Mutualists.</title>
        <authorList>
            <consortium name="DOE Joint Genome Institute"/>
            <consortium name="Mycorrhizal Genomics Consortium"/>
            <person name="Kohler A."/>
            <person name="Kuo A."/>
            <person name="Nagy L.G."/>
            <person name="Floudas D."/>
            <person name="Copeland A."/>
            <person name="Barry K.W."/>
            <person name="Cichocki N."/>
            <person name="Veneault-Fourrey C."/>
            <person name="LaButti K."/>
            <person name="Lindquist E.A."/>
            <person name="Lipzen A."/>
            <person name="Lundell T."/>
            <person name="Morin E."/>
            <person name="Murat C."/>
            <person name="Riley R."/>
            <person name="Ohm R."/>
            <person name="Sun H."/>
            <person name="Tunlid A."/>
            <person name="Henrissat B."/>
            <person name="Grigoriev I.V."/>
            <person name="Hibbett D.S."/>
            <person name="Martin F."/>
        </authorList>
    </citation>
    <scope>NUCLEOTIDE SEQUENCE [LARGE SCALE GENOMIC DNA]</scope>
    <source>
        <strain evidence="3">441</strain>
    </source>
</reference>
<evidence type="ECO:0000313" key="2">
    <source>
        <dbReference type="EMBL" id="KIK23693.1"/>
    </source>
</evidence>
<dbReference type="EMBL" id="KN833724">
    <property type="protein sequence ID" value="KIK23693.1"/>
    <property type="molecule type" value="Genomic_DNA"/>
</dbReference>
<reference evidence="2 3" key="1">
    <citation type="submission" date="2014-04" db="EMBL/GenBank/DDBJ databases">
        <authorList>
            <consortium name="DOE Joint Genome Institute"/>
            <person name="Kuo A."/>
            <person name="Kohler A."/>
            <person name="Costa M.D."/>
            <person name="Nagy L.G."/>
            <person name="Floudas D."/>
            <person name="Copeland A."/>
            <person name="Barry K.W."/>
            <person name="Cichocki N."/>
            <person name="Veneault-Fourrey C."/>
            <person name="LaButti K."/>
            <person name="Lindquist E.A."/>
            <person name="Lipzen A."/>
            <person name="Lundell T."/>
            <person name="Morin E."/>
            <person name="Murat C."/>
            <person name="Sun H."/>
            <person name="Tunlid A."/>
            <person name="Henrissat B."/>
            <person name="Grigoriev I.V."/>
            <person name="Hibbett D.S."/>
            <person name="Martin F."/>
            <person name="Nordberg H.P."/>
            <person name="Cantor M.N."/>
            <person name="Hua S.X."/>
        </authorList>
    </citation>
    <scope>NUCLEOTIDE SEQUENCE [LARGE SCALE GENOMIC DNA]</scope>
    <source>
        <strain evidence="2 3">441</strain>
    </source>
</reference>